<evidence type="ECO:0000313" key="3">
    <source>
        <dbReference type="Proteomes" id="UP000177515"/>
    </source>
</evidence>
<keyword evidence="3" id="KW-1185">Reference proteome</keyword>
<name>A0ABN4TDE5_9BURK</name>
<feature type="signal peptide" evidence="1">
    <location>
        <begin position="1"/>
        <end position="25"/>
    </location>
</feature>
<accession>A0ABN4TDE5</accession>
<protein>
    <recommendedName>
        <fullName evidence="4">DUF1579 domain-containing protein</fullName>
    </recommendedName>
</protein>
<proteinExistence type="predicted"/>
<evidence type="ECO:0000313" key="2">
    <source>
        <dbReference type="EMBL" id="AOZ04691.1"/>
    </source>
</evidence>
<feature type="chain" id="PRO_5047123381" description="DUF1579 domain-containing protein" evidence="1">
    <location>
        <begin position="26"/>
        <end position="183"/>
    </location>
</feature>
<reference evidence="2 3" key="1">
    <citation type="submission" date="2016-10" db="EMBL/GenBank/DDBJ databases">
        <title>Complete genome sequences of three Cupriavidus strains isolated from various Malaysian environments.</title>
        <authorList>
            <person name="Abdullah A.A.-A."/>
            <person name="Shafie N.A.H."/>
            <person name="Lau N.S."/>
        </authorList>
    </citation>
    <scope>NUCLEOTIDE SEQUENCE [LARGE SCALE GENOMIC DNA]</scope>
    <source>
        <strain evidence="2 3">USMAA1020</strain>
    </source>
</reference>
<dbReference type="EMBL" id="CP017754">
    <property type="protein sequence ID" value="AOZ04691.1"/>
    <property type="molecule type" value="Genomic_DNA"/>
</dbReference>
<keyword evidence="1" id="KW-0732">Signal</keyword>
<dbReference type="Proteomes" id="UP000177515">
    <property type="component" value="Chromosome 1"/>
</dbReference>
<evidence type="ECO:0008006" key="4">
    <source>
        <dbReference type="Google" id="ProtNLM"/>
    </source>
</evidence>
<sequence length="183" mass="19684">MKSTSFLASLCLAAGITALSAQALAAPPAAQGTAGAGAGAMAAAAAAAEAEYVPTAQDFIGRWELTGAGLRRPPDLKSPETPEQKNGAAAWQQTTLAFYRAFDYLEIKPDGSFNFHQPGDGAAARCVWCGKWTFHDGSLWLDQGTGPRLDIFARQGDMRMSYTKETAEVSYYKWLVWSWTKLP</sequence>
<organism evidence="2 3">
    <name type="scientific">Cupriavidus malaysiensis</name>
    <dbReference type="NCBI Taxonomy" id="367825"/>
    <lineage>
        <taxon>Bacteria</taxon>
        <taxon>Pseudomonadati</taxon>
        <taxon>Pseudomonadota</taxon>
        <taxon>Betaproteobacteria</taxon>
        <taxon>Burkholderiales</taxon>
        <taxon>Burkholderiaceae</taxon>
        <taxon>Cupriavidus</taxon>
    </lineage>
</organism>
<evidence type="ECO:0000256" key="1">
    <source>
        <dbReference type="SAM" id="SignalP"/>
    </source>
</evidence>
<gene>
    <name evidence="2" type="ORF">BKK80_01685</name>
</gene>